<organism evidence="1 2">
    <name type="scientific">Dreissena polymorpha</name>
    <name type="common">Zebra mussel</name>
    <name type="synonym">Mytilus polymorpha</name>
    <dbReference type="NCBI Taxonomy" id="45954"/>
    <lineage>
        <taxon>Eukaryota</taxon>
        <taxon>Metazoa</taxon>
        <taxon>Spiralia</taxon>
        <taxon>Lophotrochozoa</taxon>
        <taxon>Mollusca</taxon>
        <taxon>Bivalvia</taxon>
        <taxon>Autobranchia</taxon>
        <taxon>Heteroconchia</taxon>
        <taxon>Euheterodonta</taxon>
        <taxon>Imparidentia</taxon>
        <taxon>Neoheterodontei</taxon>
        <taxon>Myida</taxon>
        <taxon>Dreissenoidea</taxon>
        <taxon>Dreissenidae</taxon>
        <taxon>Dreissena</taxon>
    </lineage>
</organism>
<keyword evidence="2" id="KW-1185">Reference proteome</keyword>
<reference evidence="1" key="1">
    <citation type="journal article" date="2019" name="bioRxiv">
        <title>The Genome of the Zebra Mussel, Dreissena polymorpha: A Resource for Invasive Species Research.</title>
        <authorList>
            <person name="McCartney M.A."/>
            <person name="Auch B."/>
            <person name="Kono T."/>
            <person name="Mallez S."/>
            <person name="Zhang Y."/>
            <person name="Obille A."/>
            <person name="Becker A."/>
            <person name="Abrahante J.E."/>
            <person name="Garbe J."/>
            <person name="Badalamenti J.P."/>
            <person name="Herman A."/>
            <person name="Mangelson H."/>
            <person name="Liachko I."/>
            <person name="Sullivan S."/>
            <person name="Sone E.D."/>
            <person name="Koren S."/>
            <person name="Silverstein K.A.T."/>
            <person name="Beckman K.B."/>
            <person name="Gohl D.M."/>
        </authorList>
    </citation>
    <scope>NUCLEOTIDE SEQUENCE</scope>
    <source>
        <strain evidence="1">Duluth1</strain>
        <tissue evidence="1">Whole animal</tissue>
    </source>
</reference>
<comment type="caution">
    <text evidence="1">The sequence shown here is derived from an EMBL/GenBank/DDBJ whole genome shotgun (WGS) entry which is preliminary data.</text>
</comment>
<gene>
    <name evidence="1" type="ORF">DPMN_111311</name>
</gene>
<accession>A0A9D4KEA4</accession>
<protein>
    <submittedName>
        <fullName evidence="1">Uncharacterized protein</fullName>
    </submittedName>
</protein>
<name>A0A9D4KEA4_DREPO</name>
<dbReference type="Proteomes" id="UP000828390">
    <property type="component" value="Unassembled WGS sequence"/>
</dbReference>
<evidence type="ECO:0000313" key="2">
    <source>
        <dbReference type="Proteomes" id="UP000828390"/>
    </source>
</evidence>
<proteinExistence type="predicted"/>
<dbReference type="EMBL" id="JAIWYP010000004">
    <property type="protein sequence ID" value="KAH3837909.1"/>
    <property type="molecule type" value="Genomic_DNA"/>
</dbReference>
<dbReference type="AlphaFoldDB" id="A0A9D4KEA4"/>
<evidence type="ECO:0000313" key="1">
    <source>
        <dbReference type="EMBL" id="KAH3837909.1"/>
    </source>
</evidence>
<reference evidence="1" key="2">
    <citation type="submission" date="2020-11" db="EMBL/GenBank/DDBJ databases">
        <authorList>
            <person name="McCartney M.A."/>
            <person name="Auch B."/>
            <person name="Kono T."/>
            <person name="Mallez S."/>
            <person name="Becker A."/>
            <person name="Gohl D.M."/>
            <person name="Silverstein K.A.T."/>
            <person name="Koren S."/>
            <person name="Bechman K.B."/>
            <person name="Herman A."/>
            <person name="Abrahante J.E."/>
            <person name="Garbe J."/>
        </authorList>
    </citation>
    <scope>NUCLEOTIDE SEQUENCE</scope>
    <source>
        <strain evidence="1">Duluth1</strain>
        <tissue evidence="1">Whole animal</tissue>
    </source>
</reference>
<sequence length="74" mass="8274">MHAEADADVQIVEIAIIAADKSDVVVIGEDTYLLVLLCAHAKVEANNIYFTSDTKASQKFKTIWDIKKHESNRK</sequence>